<dbReference type="GO" id="GO:0004993">
    <property type="term" value="F:G protein-coupled serotonin receptor activity"/>
    <property type="evidence" value="ECO:0007669"/>
    <property type="project" value="TreeGrafter"/>
</dbReference>
<evidence type="ECO:0000256" key="4">
    <source>
        <dbReference type="ARBA" id="ARBA00022692"/>
    </source>
</evidence>
<gene>
    <name evidence="15" type="primary">LOC113214066</name>
</gene>
<name>A0A9C6U0M2_FRAOC</name>
<protein>
    <submittedName>
        <fullName evidence="15">5-hydroxytryptamine receptor 2A</fullName>
    </submittedName>
</protein>
<dbReference type="GO" id="GO:0005886">
    <property type="term" value="C:plasma membrane"/>
    <property type="evidence" value="ECO:0007669"/>
    <property type="project" value="UniProtKB-SubCell"/>
</dbReference>
<dbReference type="PANTHER" id="PTHR24247">
    <property type="entry name" value="5-HYDROXYTRYPTAMINE RECEPTOR"/>
    <property type="match status" value="1"/>
</dbReference>
<dbReference type="AlphaFoldDB" id="A0A9C6U0M2"/>
<reference evidence="15" key="1">
    <citation type="submission" date="2025-08" db="UniProtKB">
        <authorList>
            <consortium name="RefSeq"/>
        </authorList>
    </citation>
    <scope>IDENTIFICATION</scope>
    <source>
        <tissue evidence="15">Whole organism</tissue>
    </source>
</reference>
<dbReference type="InterPro" id="IPR017452">
    <property type="entry name" value="GPCR_Rhodpsn_7TM"/>
</dbReference>
<dbReference type="CTD" id="40575"/>
<accession>A0A9C6U0M2</accession>
<keyword evidence="14" id="KW-1185">Reference proteome</keyword>
<dbReference type="GO" id="GO:0030594">
    <property type="term" value="F:neurotransmitter receptor activity"/>
    <property type="evidence" value="ECO:0007669"/>
    <property type="project" value="TreeGrafter"/>
</dbReference>
<comment type="similarity">
    <text evidence="2">Belongs to the G-protein coupled receptor 1 family.</text>
</comment>
<feature type="region of interest" description="Disordered" evidence="11">
    <location>
        <begin position="1"/>
        <end position="21"/>
    </location>
</feature>
<evidence type="ECO:0000256" key="1">
    <source>
        <dbReference type="ARBA" id="ARBA00004651"/>
    </source>
</evidence>
<keyword evidence="4 12" id="KW-0812">Transmembrane</keyword>
<dbReference type="KEGG" id="foc:113214066"/>
<dbReference type="OrthoDB" id="5859976at2759"/>
<evidence type="ECO:0000313" key="15">
    <source>
        <dbReference type="RefSeq" id="XP_052123970.1"/>
    </source>
</evidence>
<organism evidence="14 15">
    <name type="scientific">Frankliniella occidentalis</name>
    <name type="common">Western flower thrips</name>
    <name type="synonym">Euthrips occidentalis</name>
    <dbReference type="NCBI Taxonomy" id="133901"/>
    <lineage>
        <taxon>Eukaryota</taxon>
        <taxon>Metazoa</taxon>
        <taxon>Ecdysozoa</taxon>
        <taxon>Arthropoda</taxon>
        <taxon>Hexapoda</taxon>
        <taxon>Insecta</taxon>
        <taxon>Pterygota</taxon>
        <taxon>Neoptera</taxon>
        <taxon>Paraneoptera</taxon>
        <taxon>Thysanoptera</taxon>
        <taxon>Terebrantia</taxon>
        <taxon>Thripoidea</taxon>
        <taxon>Thripidae</taxon>
        <taxon>Frankliniella</taxon>
    </lineage>
</organism>
<evidence type="ECO:0000256" key="10">
    <source>
        <dbReference type="ARBA" id="ARBA00023224"/>
    </source>
</evidence>
<dbReference type="Gene3D" id="1.20.1070.10">
    <property type="entry name" value="Rhodopsin 7-helix transmembrane proteins"/>
    <property type="match status" value="1"/>
</dbReference>
<dbReference type="GO" id="GO:0007187">
    <property type="term" value="P:G protein-coupled receptor signaling pathway, coupled to cyclic nucleotide second messenger"/>
    <property type="evidence" value="ECO:0007669"/>
    <property type="project" value="TreeGrafter"/>
</dbReference>
<feature type="transmembrane region" description="Helical" evidence="12">
    <location>
        <begin position="215"/>
        <end position="239"/>
    </location>
</feature>
<feature type="compositionally biased region" description="Low complexity" evidence="11">
    <location>
        <begin position="1"/>
        <end position="18"/>
    </location>
</feature>
<feature type="transmembrane region" description="Helical" evidence="12">
    <location>
        <begin position="288"/>
        <end position="310"/>
    </location>
</feature>
<dbReference type="PROSITE" id="PS50262">
    <property type="entry name" value="G_PROTEIN_RECEP_F1_2"/>
    <property type="match status" value="1"/>
</dbReference>
<keyword evidence="7 12" id="KW-0472">Membrane</keyword>
<evidence type="ECO:0000256" key="7">
    <source>
        <dbReference type="ARBA" id="ARBA00023136"/>
    </source>
</evidence>
<evidence type="ECO:0000256" key="3">
    <source>
        <dbReference type="ARBA" id="ARBA00022475"/>
    </source>
</evidence>
<dbReference type="GO" id="GO:0007268">
    <property type="term" value="P:chemical synaptic transmission"/>
    <property type="evidence" value="ECO:0007669"/>
    <property type="project" value="TreeGrafter"/>
</dbReference>
<proteinExistence type="inferred from homology"/>
<evidence type="ECO:0000256" key="12">
    <source>
        <dbReference type="SAM" id="Phobius"/>
    </source>
</evidence>
<dbReference type="FunFam" id="1.20.1070.10:FF:000523">
    <property type="entry name" value="5-hydroxytryptamine receptor 2B"/>
    <property type="match status" value="1"/>
</dbReference>
<dbReference type="GO" id="GO:0045202">
    <property type="term" value="C:synapse"/>
    <property type="evidence" value="ECO:0007669"/>
    <property type="project" value="GOC"/>
</dbReference>
<sequence length="461" mass="49100">MDFGASASASGNASGNASWDGEDAVGDSVARGVAGLTHEYLCRWRAGAGAAVLRCVEGEGPAVMFHCTTGTPSSLASAANEVVTCFMVMAKDAVEAVSCSSNISPSTNLSTGLARGLADTALRLTLDLQDSLVDTHGEGLAVRLPASAACDQDRLVGLAMRCGEAVASTVSAIGDVNSTSGSLFPDEAVRCVLSAVLGDAVVPGLTAPTAFRYDWSFLFVLAFILAGGVGNILVCLAVILDRRLQNVTNYFLLSLAIADLLVSLFVMPLGAIPGFLGRWPLGLVWCNVYATCDVLACSASILHMCFISLGRYLGIRNPLKTRRAYSTKRLVGFKIALVWVLAMLVSSSITVLGTVNPHNIMPKDDECVINNRAFFVFGSLVAFYIPMVIMVVTYVLTVQLLRKKARFAVEHPESDQWGRLGGRFAAVKRRPHRAKSKRHFFRFPLTNACSASGRPARQVPV</sequence>
<dbReference type="PRINTS" id="PR00237">
    <property type="entry name" value="GPCRRHODOPSN"/>
</dbReference>
<dbReference type="SUPFAM" id="SSF81321">
    <property type="entry name" value="Family A G protein-coupled receptor-like"/>
    <property type="match status" value="1"/>
</dbReference>
<feature type="domain" description="G-protein coupled receptors family 1 profile" evidence="13">
    <location>
        <begin position="230"/>
        <end position="461"/>
    </location>
</feature>
<keyword evidence="3" id="KW-1003">Cell membrane</keyword>
<dbReference type="GO" id="GO:0051378">
    <property type="term" value="F:serotonin binding"/>
    <property type="evidence" value="ECO:0007669"/>
    <property type="project" value="TreeGrafter"/>
</dbReference>
<keyword evidence="9 15" id="KW-0675">Receptor</keyword>
<keyword evidence="8" id="KW-1015">Disulfide bond</keyword>
<evidence type="ECO:0000259" key="13">
    <source>
        <dbReference type="PROSITE" id="PS50262"/>
    </source>
</evidence>
<keyword evidence="6" id="KW-0297">G-protein coupled receptor</keyword>
<dbReference type="InterPro" id="IPR000276">
    <property type="entry name" value="GPCR_Rhodpsn"/>
</dbReference>
<feature type="transmembrane region" description="Helical" evidence="12">
    <location>
        <begin position="251"/>
        <end position="276"/>
    </location>
</feature>
<evidence type="ECO:0000256" key="6">
    <source>
        <dbReference type="ARBA" id="ARBA00023040"/>
    </source>
</evidence>
<evidence type="ECO:0000313" key="14">
    <source>
        <dbReference type="Proteomes" id="UP000504606"/>
    </source>
</evidence>
<dbReference type="Proteomes" id="UP000504606">
    <property type="component" value="Unplaced"/>
</dbReference>
<dbReference type="GO" id="GO:0030425">
    <property type="term" value="C:dendrite"/>
    <property type="evidence" value="ECO:0007669"/>
    <property type="project" value="TreeGrafter"/>
</dbReference>
<dbReference type="GeneID" id="113214066"/>
<dbReference type="GO" id="GO:0007210">
    <property type="term" value="P:serotonin receptor signaling pathway"/>
    <property type="evidence" value="ECO:0007669"/>
    <property type="project" value="TreeGrafter"/>
</dbReference>
<evidence type="ECO:0000256" key="5">
    <source>
        <dbReference type="ARBA" id="ARBA00022989"/>
    </source>
</evidence>
<evidence type="ECO:0000256" key="11">
    <source>
        <dbReference type="SAM" id="MobiDB-lite"/>
    </source>
</evidence>
<dbReference type="RefSeq" id="XP_052123970.1">
    <property type="nucleotide sequence ID" value="XM_052268010.1"/>
</dbReference>
<feature type="transmembrane region" description="Helical" evidence="12">
    <location>
        <begin position="373"/>
        <end position="396"/>
    </location>
</feature>
<evidence type="ECO:0000256" key="9">
    <source>
        <dbReference type="ARBA" id="ARBA00023170"/>
    </source>
</evidence>
<comment type="subcellular location">
    <subcellularLocation>
        <location evidence="1">Cell membrane</location>
        <topology evidence="1">Multi-pass membrane protein</topology>
    </subcellularLocation>
</comment>
<evidence type="ECO:0000256" key="8">
    <source>
        <dbReference type="ARBA" id="ARBA00023157"/>
    </source>
</evidence>
<keyword evidence="5 12" id="KW-1133">Transmembrane helix</keyword>
<evidence type="ECO:0000256" key="2">
    <source>
        <dbReference type="ARBA" id="ARBA00010663"/>
    </source>
</evidence>
<dbReference type="PANTHER" id="PTHR24247:SF228">
    <property type="entry name" value="5-HYDROXYTRYPTAMINE (SEROTONIN) RECEPTOR 2A, ISOFORM B"/>
    <property type="match status" value="1"/>
</dbReference>
<keyword evidence="10" id="KW-0807">Transducer</keyword>
<feature type="transmembrane region" description="Helical" evidence="12">
    <location>
        <begin position="331"/>
        <end position="353"/>
    </location>
</feature>
<dbReference type="Pfam" id="PF00001">
    <property type="entry name" value="7tm_1"/>
    <property type="match status" value="1"/>
</dbReference>